<dbReference type="Pfam" id="PF10639">
    <property type="entry name" value="TMEM234"/>
    <property type="match status" value="1"/>
</dbReference>
<reference evidence="7" key="1">
    <citation type="submission" date="2023-10" db="EMBL/GenBank/DDBJ databases">
        <title>Genome assembly of Pristionchus species.</title>
        <authorList>
            <person name="Yoshida K."/>
            <person name="Sommer R.J."/>
        </authorList>
    </citation>
    <scope>NUCLEOTIDE SEQUENCE</scope>
    <source>
        <strain evidence="7">RS0144</strain>
    </source>
</reference>
<evidence type="ECO:0000256" key="6">
    <source>
        <dbReference type="SAM" id="Phobius"/>
    </source>
</evidence>
<name>A0AAV5U143_9BILA</name>
<proteinExistence type="inferred from homology"/>
<dbReference type="EMBL" id="BTSX01000005">
    <property type="protein sequence ID" value="GMT00242.1"/>
    <property type="molecule type" value="Genomic_DNA"/>
</dbReference>
<dbReference type="InterPro" id="IPR037185">
    <property type="entry name" value="EmrE-like"/>
</dbReference>
<keyword evidence="4 6" id="KW-1133">Transmembrane helix</keyword>
<evidence type="ECO:0000256" key="1">
    <source>
        <dbReference type="ARBA" id="ARBA00004141"/>
    </source>
</evidence>
<protein>
    <recommendedName>
        <fullName evidence="9">Transmembrane protein 234</fullName>
    </recommendedName>
</protein>
<gene>
    <name evidence="7" type="ORF">PENTCL1PPCAC_22416</name>
</gene>
<evidence type="ECO:0000256" key="5">
    <source>
        <dbReference type="ARBA" id="ARBA00023136"/>
    </source>
</evidence>
<evidence type="ECO:0008006" key="9">
    <source>
        <dbReference type="Google" id="ProtNLM"/>
    </source>
</evidence>
<dbReference type="Proteomes" id="UP001432027">
    <property type="component" value="Unassembled WGS sequence"/>
</dbReference>
<keyword evidence="8" id="KW-1185">Reference proteome</keyword>
<dbReference type="SUPFAM" id="SSF103481">
    <property type="entry name" value="Multidrug resistance efflux transporter EmrE"/>
    <property type="match status" value="1"/>
</dbReference>
<keyword evidence="5 6" id="KW-0472">Membrane</keyword>
<feature type="transmembrane region" description="Helical" evidence="6">
    <location>
        <begin position="54"/>
        <end position="76"/>
    </location>
</feature>
<keyword evidence="3 6" id="KW-0812">Transmembrane</keyword>
<accession>A0AAV5U143</accession>
<comment type="caution">
    <text evidence="7">The sequence shown here is derived from an EMBL/GenBank/DDBJ whole genome shotgun (WGS) entry which is preliminary data.</text>
</comment>
<sequence length="145" mass="15620">SFQKMSETTGSNNYSLWPALVVAVAWGVTNPFLRRGVKDSERSPPFLSSDVHPLLRPLVQLLNLILNWRVFFPLAINQSASVLFVAVSAAYPISVVVPLVNSLQLVVTTVVGAMLGERLTGKSLSGCILIGAGVTCMLIDDNKSH</sequence>
<dbReference type="InterPro" id="IPR018908">
    <property type="entry name" value="TMEM234"/>
</dbReference>
<evidence type="ECO:0000313" key="7">
    <source>
        <dbReference type="EMBL" id="GMT00242.1"/>
    </source>
</evidence>
<evidence type="ECO:0000256" key="2">
    <source>
        <dbReference type="ARBA" id="ARBA00005977"/>
    </source>
</evidence>
<comment type="similarity">
    <text evidence="2">Belongs to the TMEM234 family.</text>
</comment>
<evidence type="ECO:0000313" key="8">
    <source>
        <dbReference type="Proteomes" id="UP001432027"/>
    </source>
</evidence>
<dbReference type="Gene3D" id="1.10.3730.20">
    <property type="match status" value="1"/>
</dbReference>
<evidence type="ECO:0000256" key="3">
    <source>
        <dbReference type="ARBA" id="ARBA00022692"/>
    </source>
</evidence>
<feature type="transmembrane region" description="Helical" evidence="6">
    <location>
        <begin position="14"/>
        <end position="33"/>
    </location>
</feature>
<feature type="non-terminal residue" evidence="7">
    <location>
        <position position="1"/>
    </location>
</feature>
<comment type="subcellular location">
    <subcellularLocation>
        <location evidence="1">Membrane</location>
        <topology evidence="1">Multi-pass membrane protein</topology>
    </subcellularLocation>
</comment>
<dbReference type="GO" id="GO:0016020">
    <property type="term" value="C:membrane"/>
    <property type="evidence" value="ECO:0007669"/>
    <property type="project" value="UniProtKB-SubCell"/>
</dbReference>
<dbReference type="AlphaFoldDB" id="A0AAV5U143"/>
<evidence type="ECO:0000256" key="4">
    <source>
        <dbReference type="ARBA" id="ARBA00022989"/>
    </source>
</evidence>
<dbReference type="PANTHER" id="PTHR28668">
    <property type="entry name" value="TRANSMEMBRANE PROTEIN 234"/>
    <property type="match status" value="1"/>
</dbReference>
<dbReference type="PANTHER" id="PTHR28668:SF1">
    <property type="entry name" value="TRANSMEMBRANE PROTEIN 234"/>
    <property type="match status" value="1"/>
</dbReference>
<feature type="transmembrane region" description="Helical" evidence="6">
    <location>
        <begin position="82"/>
        <end position="115"/>
    </location>
</feature>
<organism evidence="7 8">
    <name type="scientific">Pristionchus entomophagus</name>
    <dbReference type="NCBI Taxonomy" id="358040"/>
    <lineage>
        <taxon>Eukaryota</taxon>
        <taxon>Metazoa</taxon>
        <taxon>Ecdysozoa</taxon>
        <taxon>Nematoda</taxon>
        <taxon>Chromadorea</taxon>
        <taxon>Rhabditida</taxon>
        <taxon>Rhabditina</taxon>
        <taxon>Diplogasteromorpha</taxon>
        <taxon>Diplogasteroidea</taxon>
        <taxon>Neodiplogasteridae</taxon>
        <taxon>Pristionchus</taxon>
    </lineage>
</organism>